<reference evidence="1 2" key="1">
    <citation type="submission" date="2014-11" db="EMBL/GenBank/DDBJ databases">
        <title>Complete genome sequence of vB_YenM_TG1, a broad host range bacteriophage which infects Yersinia enterocolitica.</title>
        <authorList>
            <person name="Leon-Velarde C.G."/>
            <person name="Kropinski A.M."/>
            <person name="Chen S."/>
            <person name="Griffiths M.W."/>
            <person name="Odumeru J.A."/>
        </authorList>
    </citation>
    <scope>NUCLEOTIDE SEQUENCE [LARGE SCALE GENOMIC DNA]</scope>
</reference>
<dbReference type="KEGG" id="vg:26627372"/>
<dbReference type="EMBL" id="KP202158">
    <property type="protein sequence ID" value="AJD81859.1"/>
    <property type="molecule type" value="Genomic_DNA"/>
</dbReference>
<evidence type="ECO:0000313" key="1">
    <source>
        <dbReference type="EMBL" id="AJD81859.1"/>
    </source>
</evidence>
<keyword evidence="2" id="KW-1185">Reference proteome</keyword>
<protein>
    <submittedName>
        <fullName evidence="1">Uncharacterized protein</fullName>
    </submittedName>
</protein>
<name>A0A0B5A2A0_9CAUD</name>
<dbReference type="RefSeq" id="YP_009200312.1">
    <property type="nucleotide sequence ID" value="NC_028820.1"/>
</dbReference>
<gene>
    <name evidence="1" type="ORF">YenMTG1_051</name>
</gene>
<proteinExistence type="predicted"/>
<sequence length="65" mass="7228">MSISTPEQQLEKALARLFSKANINPAMKGYYSDAFVHSAKGIIAAEMNRHINVAKRYEASNELSD</sequence>
<accession>A0A0B5A2A0</accession>
<dbReference type="GeneID" id="26627372"/>
<evidence type="ECO:0000313" key="2">
    <source>
        <dbReference type="Proteomes" id="UP000031805"/>
    </source>
</evidence>
<dbReference type="Proteomes" id="UP000031805">
    <property type="component" value="Segment"/>
</dbReference>
<organism evidence="1 2">
    <name type="scientific">Yersinia phage vB_YenM_TG1</name>
    <dbReference type="NCBI Taxonomy" id="1589265"/>
    <lineage>
        <taxon>Viruses</taxon>
        <taxon>Duplodnaviria</taxon>
        <taxon>Heunggongvirae</taxon>
        <taxon>Uroviricota</taxon>
        <taxon>Caudoviricetes</taxon>
        <taxon>Pantevenvirales</taxon>
        <taxon>Straboviridae</taxon>
        <taxon>Tevenvirinae</taxon>
        <taxon>Tegunavirus</taxon>
        <taxon>Tegunavirus yenmtg1</taxon>
    </lineage>
</organism>